<feature type="compositionally biased region" description="Basic and acidic residues" evidence="2">
    <location>
        <begin position="177"/>
        <end position="186"/>
    </location>
</feature>
<feature type="compositionally biased region" description="Polar residues" evidence="2">
    <location>
        <begin position="481"/>
        <end position="492"/>
    </location>
</feature>
<reference evidence="5" key="1">
    <citation type="journal article" date="2013" name="Proc. Natl. Acad. Sci. U.S.A.">
        <title>Genome structure and metabolic features in the red seaweed Chondrus crispus shed light on evolution of the Archaeplastida.</title>
        <authorList>
            <person name="Collen J."/>
            <person name="Porcel B."/>
            <person name="Carre W."/>
            <person name="Ball S.G."/>
            <person name="Chaparro C."/>
            <person name="Tonon T."/>
            <person name="Barbeyron T."/>
            <person name="Michel G."/>
            <person name="Noel B."/>
            <person name="Valentin K."/>
            <person name="Elias M."/>
            <person name="Artiguenave F."/>
            <person name="Arun A."/>
            <person name="Aury J.M."/>
            <person name="Barbosa-Neto J.F."/>
            <person name="Bothwell J.H."/>
            <person name="Bouget F.Y."/>
            <person name="Brillet L."/>
            <person name="Cabello-Hurtado F."/>
            <person name="Capella-Gutierrez S."/>
            <person name="Charrier B."/>
            <person name="Cladiere L."/>
            <person name="Cock J.M."/>
            <person name="Coelho S.M."/>
            <person name="Colleoni C."/>
            <person name="Czjzek M."/>
            <person name="Da Silva C."/>
            <person name="Delage L."/>
            <person name="Denoeud F."/>
            <person name="Deschamps P."/>
            <person name="Dittami S.M."/>
            <person name="Gabaldon T."/>
            <person name="Gachon C.M."/>
            <person name="Groisillier A."/>
            <person name="Herve C."/>
            <person name="Jabbari K."/>
            <person name="Katinka M."/>
            <person name="Kloareg B."/>
            <person name="Kowalczyk N."/>
            <person name="Labadie K."/>
            <person name="Leblanc C."/>
            <person name="Lopez P.J."/>
            <person name="McLachlan D.H."/>
            <person name="Meslet-Cladiere L."/>
            <person name="Moustafa A."/>
            <person name="Nehr Z."/>
            <person name="Nyvall Collen P."/>
            <person name="Panaud O."/>
            <person name="Partensky F."/>
            <person name="Poulain J."/>
            <person name="Rensing S.A."/>
            <person name="Rousvoal S."/>
            <person name="Samson G."/>
            <person name="Symeonidi A."/>
            <person name="Weissenbach J."/>
            <person name="Zambounis A."/>
            <person name="Wincker P."/>
            <person name="Boyen C."/>
        </authorList>
    </citation>
    <scope>NUCLEOTIDE SEQUENCE [LARGE SCALE GENOMIC DNA]</scope>
    <source>
        <strain evidence="5">cv. Stackhouse</strain>
    </source>
</reference>
<dbReference type="EMBL" id="HG002301">
    <property type="protein sequence ID" value="CDF41038.1"/>
    <property type="molecule type" value="Genomic_DNA"/>
</dbReference>
<accession>R7QTM3</accession>
<gene>
    <name evidence="4" type="ORF">CHC_T00007652001</name>
</gene>
<evidence type="ECO:0000259" key="3">
    <source>
        <dbReference type="Pfam" id="PF01466"/>
    </source>
</evidence>
<feature type="compositionally biased region" description="Basic and acidic residues" evidence="2">
    <location>
        <begin position="381"/>
        <end position="433"/>
    </location>
</feature>
<feature type="compositionally biased region" description="Low complexity" evidence="2">
    <location>
        <begin position="288"/>
        <end position="297"/>
    </location>
</feature>
<organism evidence="4 5">
    <name type="scientific">Chondrus crispus</name>
    <name type="common">Carrageen Irish moss</name>
    <name type="synonym">Polymorpha crispa</name>
    <dbReference type="NCBI Taxonomy" id="2769"/>
    <lineage>
        <taxon>Eukaryota</taxon>
        <taxon>Rhodophyta</taxon>
        <taxon>Florideophyceae</taxon>
        <taxon>Rhodymeniophycidae</taxon>
        <taxon>Gigartinales</taxon>
        <taxon>Gigartinaceae</taxon>
        <taxon>Chondrus</taxon>
    </lineage>
</organism>
<dbReference type="InterPro" id="IPR016897">
    <property type="entry name" value="SKP1"/>
</dbReference>
<dbReference type="KEGG" id="ccp:CHC_T00007652001"/>
<dbReference type="Pfam" id="PF01466">
    <property type="entry name" value="Skp1"/>
    <property type="match status" value="1"/>
</dbReference>
<evidence type="ECO:0000313" key="4">
    <source>
        <dbReference type="EMBL" id="CDF41038.1"/>
    </source>
</evidence>
<dbReference type="GO" id="GO:0006511">
    <property type="term" value="P:ubiquitin-dependent protein catabolic process"/>
    <property type="evidence" value="ECO:0007669"/>
    <property type="project" value="InterPro"/>
</dbReference>
<feature type="coiled-coil region" evidence="1">
    <location>
        <begin position="666"/>
        <end position="713"/>
    </location>
</feature>
<evidence type="ECO:0000256" key="1">
    <source>
        <dbReference type="SAM" id="Coils"/>
    </source>
</evidence>
<evidence type="ECO:0000256" key="2">
    <source>
        <dbReference type="SAM" id="MobiDB-lite"/>
    </source>
</evidence>
<dbReference type="InterPro" id="IPR036296">
    <property type="entry name" value="SKP1-like_dim_sf"/>
</dbReference>
<dbReference type="InterPro" id="IPR011333">
    <property type="entry name" value="SKP1/BTB/POZ_sf"/>
</dbReference>
<dbReference type="GeneID" id="17319041"/>
<dbReference type="PANTHER" id="PTHR11165">
    <property type="entry name" value="SKP1"/>
    <property type="match status" value="1"/>
</dbReference>
<evidence type="ECO:0000313" key="5">
    <source>
        <dbReference type="Proteomes" id="UP000012073"/>
    </source>
</evidence>
<keyword evidence="5" id="KW-1185">Reference proteome</keyword>
<feature type="region of interest" description="Disordered" evidence="2">
    <location>
        <begin position="1"/>
        <end position="35"/>
    </location>
</feature>
<dbReference type="Gramene" id="CDF41038">
    <property type="protein sequence ID" value="CDF41038"/>
    <property type="gene ID" value="CHC_T00007652001"/>
</dbReference>
<feature type="compositionally biased region" description="Polar residues" evidence="2">
    <location>
        <begin position="319"/>
        <end position="333"/>
    </location>
</feature>
<dbReference type="SUPFAM" id="SSF81382">
    <property type="entry name" value="Skp1 dimerisation domain-like"/>
    <property type="match status" value="1"/>
</dbReference>
<dbReference type="AlphaFoldDB" id="R7QTM3"/>
<name>R7QTM3_CHOCR</name>
<dbReference type="InterPro" id="IPR016072">
    <property type="entry name" value="Skp1_comp_dimer"/>
</dbReference>
<feature type="region of interest" description="Disordered" evidence="2">
    <location>
        <begin position="600"/>
        <end position="665"/>
    </location>
</feature>
<feature type="compositionally biased region" description="Basic and acidic residues" evidence="2">
    <location>
        <begin position="568"/>
        <end position="578"/>
    </location>
</feature>
<dbReference type="OrthoDB" id="2342932at2759"/>
<keyword evidence="1" id="KW-0175">Coiled coil</keyword>
<feature type="compositionally biased region" description="Basic residues" evidence="2">
    <location>
        <begin position="235"/>
        <end position="247"/>
    </location>
</feature>
<feature type="domain" description="SKP1 component dimerisation" evidence="3">
    <location>
        <begin position="115"/>
        <end position="146"/>
    </location>
</feature>
<protein>
    <recommendedName>
        <fullName evidence="3">SKP1 component dimerisation domain-containing protein</fullName>
    </recommendedName>
</protein>
<dbReference type="STRING" id="2769.R7QTM3"/>
<feature type="region of interest" description="Disordered" evidence="2">
    <location>
        <begin position="161"/>
        <end position="582"/>
    </location>
</feature>
<sequence length="734" mass="78923">MAKAVHLARNPPSSTPLRLPPPTPDSLSADVTPSSTAQSVALRDNPCALPHVTAESFEDIMRYCYFHASKKLDKRDKRAPHVRVELKQWDDDFVRSDPPRLCELASAAYYLEMRKLVDLICRAIAAIISGKTTDQIRNTFDVEDDLIQSLTGMIQFDNFVFPPNTRAAPSPRQRRQGKADPADKARKPAKTFSLSAVDDFTNPDHEGRTDAPQLGTHSVDEVEKWINGPDPGKGGGKRRKKKKKHRGAAAQADPQPPDRTPTPPPSSPPSSSPPSSSPPSSSPPSSSPPLSSSASQSILTPNSPSAASFADPSYECGSSLPSSAEGNVVTRAQANGMADSRPERQLTNGFHETSRVAPDVPPSPEIITLSSSDDDVVLVSEKADPKEAHVEQKATSRGSPREAPKRDKTESTAKTETDATVKNEENENQDASRDIPTAKGGTKGNAVKAKVSEDTTGARIKNKSLGVGIMDGPESSDVAANGNTSSTSQLLINVQHDAPQPAHIKARKGSSVDKEDAISDKTPHSLSAAHMSPNGTQAAQDEKEEASIVLVGESGSTPRAPSPKPKSRVKESRAHAEDILPSFIRCPDDMDKEVEDFANRLNGGDTPGGLDVILTGGLDSRQRGRDAGAAGQQGDCRGPKSRQRVTATSRQRKGRGGSSANDAAGLRIMANQLEQARLEAQLLERKRHFEERATAVEKQIAALLSEREKVRDELSLVKIRLMQMEGDRNPRQSK</sequence>
<dbReference type="RefSeq" id="XP_005711332.1">
    <property type="nucleotide sequence ID" value="XM_005711275.1"/>
</dbReference>
<feature type="compositionally biased region" description="Basic and acidic residues" evidence="2">
    <location>
        <begin position="510"/>
        <end position="523"/>
    </location>
</feature>
<dbReference type="Proteomes" id="UP000012073">
    <property type="component" value="Unassembled WGS sequence"/>
</dbReference>
<proteinExistence type="predicted"/>
<dbReference type="Gene3D" id="3.30.710.10">
    <property type="entry name" value="Potassium Channel Kv1.1, Chain A"/>
    <property type="match status" value="1"/>
</dbReference>
<feature type="compositionally biased region" description="Pro residues" evidence="2">
    <location>
        <begin position="254"/>
        <end position="287"/>
    </location>
</feature>